<keyword evidence="10" id="KW-1185">Reference proteome</keyword>
<dbReference type="InterPro" id="IPR052017">
    <property type="entry name" value="TSUP"/>
</dbReference>
<feature type="transmembrane region" description="Helical" evidence="8">
    <location>
        <begin position="236"/>
        <end position="254"/>
    </location>
</feature>
<organism evidence="9 10">
    <name type="scientific">Limnobacter parvus</name>
    <dbReference type="NCBI Taxonomy" id="2939690"/>
    <lineage>
        <taxon>Bacteria</taxon>
        <taxon>Pseudomonadati</taxon>
        <taxon>Pseudomonadota</taxon>
        <taxon>Betaproteobacteria</taxon>
        <taxon>Burkholderiales</taxon>
        <taxon>Burkholderiaceae</taxon>
        <taxon>Limnobacter</taxon>
    </lineage>
</organism>
<evidence type="ECO:0000256" key="6">
    <source>
        <dbReference type="ARBA" id="ARBA00022989"/>
    </source>
</evidence>
<keyword evidence="6 8" id="KW-1133">Transmembrane helix</keyword>
<reference evidence="9" key="1">
    <citation type="submission" date="2022-07" db="EMBL/GenBank/DDBJ databases">
        <authorList>
            <person name="Xamxidin M."/>
        </authorList>
    </citation>
    <scope>NUCLEOTIDE SEQUENCE</scope>
    <source>
        <strain evidence="9">YS8-69</strain>
    </source>
</reference>
<feature type="transmembrane region" description="Helical" evidence="8">
    <location>
        <begin position="79"/>
        <end position="99"/>
    </location>
</feature>
<keyword evidence="3" id="KW-0813">Transport</keyword>
<keyword evidence="4 8" id="KW-1003">Cell membrane</keyword>
<evidence type="ECO:0000256" key="8">
    <source>
        <dbReference type="RuleBase" id="RU363041"/>
    </source>
</evidence>
<dbReference type="PANTHER" id="PTHR30269:SF0">
    <property type="entry name" value="MEMBRANE TRANSPORTER PROTEIN YFCA-RELATED"/>
    <property type="match status" value="1"/>
</dbReference>
<dbReference type="Pfam" id="PF01925">
    <property type="entry name" value="TauE"/>
    <property type="match status" value="1"/>
</dbReference>
<comment type="similarity">
    <text evidence="2 8">Belongs to the 4-toluene sulfonate uptake permease (TSUP) (TC 2.A.102) family.</text>
</comment>
<dbReference type="EMBL" id="JANKHG010000018">
    <property type="protein sequence ID" value="MCR2747374.1"/>
    <property type="molecule type" value="Genomic_DNA"/>
</dbReference>
<proteinExistence type="inferred from homology"/>
<dbReference type="Proteomes" id="UP001165267">
    <property type="component" value="Unassembled WGS sequence"/>
</dbReference>
<evidence type="ECO:0000313" key="9">
    <source>
        <dbReference type="EMBL" id="MCR2747374.1"/>
    </source>
</evidence>
<evidence type="ECO:0000256" key="1">
    <source>
        <dbReference type="ARBA" id="ARBA00004651"/>
    </source>
</evidence>
<sequence>MLENIELWVLIALCIAAFGAGLIDAMVGGGGLIQIPALFGLLPTQGHATLLGTNKISSVVGTTFAAYKYAKAIQVPWNAVIPATVMALIGAFCGAYIVTQVSTEVLRLLLPILLIAVAIYTFLRKDLGSVHAPKLDKNRERFFGACVGLTIGLYDGFFGPGTGSFLMVAFVVFFGFDFLAATAGAKMVNIACNLASLAWFAPAGHVIVALGLLMAVFNLAGAKVGASLAIRKGAGFVRKILLAVVFLLILRTSYDSYWPYVKWWIA</sequence>
<dbReference type="InterPro" id="IPR002781">
    <property type="entry name" value="TM_pro_TauE-like"/>
</dbReference>
<feature type="transmembrane region" description="Helical" evidence="8">
    <location>
        <begin position="165"/>
        <end position="185"/>
    </location>
</feature>
<keyword evidence="7 8" id="KW-0472">Membrane</keyword>
<comment type="caution">
    <text evidence="9">The sequence shown here is derived from an EMBL/GenBank/DDBJ whole genome shotgun (WGS) entry which is preliminary data.</text>
</comment>
<evidence type="ECO:0000256" key="7">
    <source>
        <dbReference type="ARBA" id="ARBA00023136"/>
    </source>
</evidence>
<dbReference type="PANTHER" id="PTHR30269">
    <property type="entry name" value="TRANSMEMBRANE PROTEIN YFCA"/>
    <property type="match status" value="1"/>
</dbReference>
<protein>
    <recommendedName>
        <fullName evidence="8">Probable membrane transporter protein</fullName>
    </recommendedName>
</protein>
<evidence type="ECO:0000256" key="5">
    <source>
        <dbReference type="ARBA" id="ARBA00022692"/>
    </source>
</evidence>
<evidence type="ECO:0000256" key="2">
    <source>
        <dbReference type="ARBA" id="ARBA00009142"/>
    </source>
</evidence>
<dbReference type="RefSeq" id="WP_257512591.1">
    <property type="nucleotide sequence ID" value="NZ_JANKHG010000018.1"/>
</dbReference>
<evidence type="ECO:0000256" key="3">
    <source>
        <dbReference type="ARBA" id="ARBA00022448"/>
    </source>
</evidence>
<name>A0ABT1XJN5_9BURK</name>
<feature type="transmembrane region" description="Helical" evidence="8">
    <location>
        <begin position="7"/>
        <end position="27"/>
    </location>
</feature>
<evidence type="ECO:0000256" key="4">
    <source>
        <dbReference type="ARBA" id="ARBA00022475"/>
    </source>
</evidence>
<evidence type="ECO:0000313" key="10">
    <source>
        <dbReference type="Proteomes" id="UP001165267"/>
    </source>
</evidence>
<feature type="transmembrane region" description="Helical" evidence="8">
    <location>
        <begin position="105"/>
        <end position="122"/>
    </location>
</feature>
<keyword evidence="5 8" id="KW-0812">Transmembrane</keyword>
<feature type="transmembrane region" description="Helical" evidence="8">
    <location>
        <begin position="197"/>
        <end position="216"/>
    </location>
</feature>
<comment type="subcellular location">
    <subcellularLocation>
        <location evidence="1 8">Cell membrane</location>
        <topology evidence="1 8">Multi-pass membrane protein</topology>
    </subcellularLocation>
</comment>
<feature type="transmembrane region" description="Helical" evidence="8">
    <location>
        <begin position="142"/>
        <end position="159"/>
    </location>
</feature>
<accession>A0ABT1XJN5</accession>
<gene>
    <name evidence="9" type="ORF">NSP04_11995</name>
</gene>